<keyword evidence="4 11" id="KW-0812">Transmembrane</keyword>
<evidence type="ECO:0000313" key="13">
    <source>
        <dbReference type="Proteomes" id="UP000502297"/>
    </source>
</evidence>
<protein>
    <submittedName>
        <fullName evidence="12">Acyl-CoA desaturase</fullName>
    </submittedName>
</protein>
<feature type="transmembrane region" description="Helical" evidence="11">
    <location>
        <begin position="175"/>
        <end position="192"/>
    </location>
</feature>
<evidence type="ECO:0000256" key="10">
    <source>
        <dbReference type="ARBA" id="ARBA00023160"/>
    </source>
</evidence>
<keyword evidence="8" id="KW-0443">Lipid metabolism</keyword>
<evidence type="ECO:0000256" key="6">
    <source>
        <dbReference type="ARBA" id="ARBA00022989"/>
    </source>
</evidence>
<evidence type="ECO:0000256" key="8">
    <source>
        <dbReference type="ARBA" id="ARBA00023098"/>
    </source>
</evidence>
<evidence type="ECO:0000256" key="2">
    <source>
        <dbReference type="ARBA" id="ARBA00008749"/>
    </source>
</evidence>
<accession>A0A6G8RTH1</accession>
<reference evidence="12 13" key="1">
    <citation type="submission" date="2020-03" db="EMBL/GenBank/DDBJ databases">
        <authorList>
            <person name="Zhu W."/>
        </authorList>
    </citation>
    <scope>NUCLEOTIDE SEQUENCE [LARGE SCALE GENOMIC DNA]</scope>
    <source>
        <strain evidence="12 13">323-1</strain>
    </source>
</reference>
<dbReference type="PANTHER" id="PTHR11351:SF31">
    <property type="entry name" value="DESATURASE 1, ISOFORM A-RELATED"/>
    <property type="match status" value="1"/>
</dbReference>
<keyword evidence="10" id="KW-0275">Fatty acid biosynthesis</keyword>
<comment type="similarity">
    <text evidence="2">Belongs to the fatty acid desaturase type 2 family.</text>
</comment>
<dbReference type="GO" id="GO:0016020">
    <property type="term" value="C:membrane"/>
    <property type="evidence" value="ECO:0007669"/>
    <property type="project" value="UniProtKB-SubCell"/>
</dbReference>
<dbReference type="Proteomes" id="UP000502297">
    <property type="component" value="Chromosome"/>
</dbReference>
<feature type="transmembrane region" description="Helical" evidence="11">
    <location>
        <begin position="30"/>
        <end position="48"/>
    </location>
</feature>
<proteinExistence type="inferred from homology"/>
<organism evidence="12 13">
    <name type="scientific">Acinetobacter shaoyimingii</name>
    <dbReference type="NCBI Taxonomy" id="2715164"/>
    <lineage>
        <taxon>Bacteria</taxon>
        <taxon>Pseudomonadati</taxon>
        <taxon>Pseudomonadota</taxon>
        <taxon>Gammaproteobacteria</taxon>
        <taxon>Moraxellales</taxon>
        <taxon>Moraxellaceae</taxon>
        <taxon>Acinetobacter</taxon>
    </lineage>
</organism>
<evidence type="ECO:0000256" key="7">
    <source>
        <dbReference type="ARBA" id="ARBA00023002"/>
    </source>
</evidence>
<dbReference type="GO" id="GO:0016717">
    <property type="term" value="F:oxidoreductase activity, acting on paired donors, with oxidation of a pair of donors resulting in the reduction of molecular oxygen to two molecules of water"/>
    <property type="evidence" value="ECO:0007669"/>
    <property type="project" value="InterPro"/>
</dbReference>
<keyword evidence="13" id="KW-1185">Reference proteome</keyword>
<comment type="subcellular location">
    <subcellularLocation>
        <location evidence="1">Membrane</location>
        <topology evidence="1">Multi-pass membrane protein</topology>
    </subcellularLocation>
</comment>
<keyword evidence="3" id="KW-0444">Lipid biosynthesis</keyword>
<dbReference type="GO" id="GO:0006633">
    <property type="term" value="P:fatty acid biosynthetic process"/>
    <property type="evidence" value="ECO:0007669"/>
    <property type="project" value="UniProtKB-KW"/>
</dbReference>
<keyword evidence="5" id="KW-0276">Fatty acid metabolism</keyword>
<keyword evidence="6 11" id="KW-1133">Transmembrane helix</keyword>
<evidence type="ECO:0000256" key="11">
    <source>
        <dbReference type="SAM" id="Phobius"/>
    </source>
</evidence>
<feature type="transmembrane region" description="Helical" evidence="11">
    <location>
        <begin position="53"/>
        <end position="70"/>
    </location>
</feature>
<evidence type="ECO:0000256" key="5">
    <source>
        <dbReference type="ARBA" id="ARBA00022832"/>
    </source>
</evidence>
<dbReference type="AlphaFoldDB" id="A0A6G8RTH1"/>
<dbReference type="KEGG" id="asha:G8E00_03445"/>
<evidence type="ECO:0000256" key="4">
    <source>
        <dbReference type="ARBA" id="ARBA00022692"/>
    </source>
</evidence>
<sequence>MYIKTEVPTIYVNKLTNAVSGRVVWSPLKSIWVTTMYLLGIYAIFYTFSFQNLLVFLVTSAITLCLGHSLGMHRRLIHQSYTCPKWLEYLFVHLGVIVGLAGPFGMVRTHDTRDWAQRQGKCHTYFSHGSSFIKDGFWQLHCDLILDHPPQFKAEPILDTPFYQFMEKTWIVQQLRLMCILWLIGGWQWVLWGTCLRVAVSVTGHWLIGYFAHNVGHRSWHVDGAGVQGYNIKFCGLITMGECWHNNHHAFPGSAKLGLEKGQTDPGWWVLLVLKRMGLVNHLVLVEDLPKRNELIKIDQ</sequence>
<dbReference type="InterPro" id="IPR015876">
    <property type="entry name" value="Acyl-CoA_DS"/>
</dbReference>
<evidence type="ECO:0000256" key="1">
    <source>
        <dbReference type="ARBA" id="ARBA00004141"/>
    </source>
</evidence>
<keyword evidence="7" id="KW-0560">Oxidoreductase</keyword>
<dbReference type="EMBL" id="CP049801">
    <property type="protein sequence ID" value="QIO05088.1"/>
    <property type="molecule type" value="Genomic_DNA"/>
</dbReference>
<keyword evidence="9 11" id="KW-0472">Membrane</keyword>
<dbReference type="PANTHER" id="PTHR11351">
    <property type="entry name" value="ACYL-COA DESATURASE"/>
    <property type="match status" value="1"/>
</dbReference>
<evidence type="ECO:0000256" key="3">
    <source>
        <dbReference type="ARBA" id="ARBA00022516"/>
    </source>
</evidence>
<feature type="transmembrane region" description="Helical" evidence="11">
    <location>
        <begin position="90"/>
        <end position="107"/>
    </location>
</feature>
<evidence type="ECO:0000256" key="9">
    <source>
        <dbReference type="ARBA" id="ARBA00023136"/>
    </source>
</evidence>
<dbReference type="RefSeq" id="WP_166221976.1">
    <property type="nucleotide sequence ID" value="NZ_CP049801.1"/>
</dbReference>
<gene>
    <name evidence="12" type="ORF">G8E00_03445</name>
</gene>
<evidence type="ECO:0000313" key="12">
    <source>
        <dbReference type="EMBL" id="QIO05088.1"/>
    </source>
</evidence>
<name>A0A6G8RTH1_9GAMM</name>
<dbReference type="CDD" id="cd03505">
    <property type="entry name" value="Delta9-FADS-like"/>
    <property type="match status" value="1"/>
</dbReference>